<dbReference type="EMBL" id="JBHSFV010000013">
    <property type="protein sequence ID" value="MFC4635966.1"/>
    <property type="molecule type" value="Genomic_DNA"/>
</dbReference>
<dbReference type="SUPFAM" id="SSF53474">
    <property type="entry name" value="alpha/beta-Hydrolases"/>
    <property type="match status" value="1"/>
</dbReference>
<dbReference type="InterPro" id="IPR029058">
    <property type="entry name" value="AB_hydrolase_fold"/>
</dbReference>
<sequence length="217" mass="24997">MKIYGISGLGADKRVFEFLTLDYEFIPINWITPHKNEPIKEYSKRISTVINTHNDFCLIGVSFGGLIATEIHQLLNPKATILVSSIHTKNELRPMYRWFGKTKLIQLIPSFLFDPPRFIANYVFGAKNTKLLNDILDDTDVTFAKWAVTELINWKHTTPSEYVLKINGTNDKLIPPKGNTKMELIENGEHFMIVDRADEISNLINDHIQYAIKTNFR</sequence>
<proteinExistence type="predicted"/>
<organism evidence="2 3">
    <name type="scientific">Dokdonia ponticola</name>
    <dbReference type="NCBI Taxonomy" id="2041041"/>
    <lineage>
        <taxon>Bacteria</taxon>
        <taxon>Pseudomonadati</taxon>
        <taxon>Bacteroidota</taxon>
        <taxon>Flavobacteriia</taxon>
        <taxon>Flavobacteriales</taxon>
        <taxon>Flavobacteriaceae</taxon>
        <taxon>Dokdonia</taxon>
    </lineage>
</organism>
<dbReference type="InterPro" id="IPR000073">
    <property type="entry name" value="AB_hydrolase_1"/>
</dbReference>
<protein>
    <submittedName>
        <fullName evidence="2">Alpha/beta hydrolase</fullName>
    </submittedName>
</protein>
<accession>A0ABV9I0M3</accession>
<dbReference type="Pfam" id="PF12697">
    <property type="entry name" value="Abhydrolase_6"/>
    <property type="match status" value="1"/>
</dbReference>
<reference evidence="3" key="1">
    <citation type="journal article" date="2019" name="Int. J. Syst. Evol. Microbiol.">
        <title>The Global Catalogue of Microorganisms (GCM) 10K type strain sequencing project: providing services to taxonomists for standard genome sequencing and annotation.</title>
        <authorList>
            <consortium name="The Broad Institute Genomics Platform"/>
            <consortium name="The Broad Institute Genome Sequencing Center for Infectious Disease"/>
            <person name="Wu L."/>
            <person name="Ma J."/>
        </authorList>
    </citation>
    <scope>NUCLEOTIDE SEQUENCE [LARGE SCALE GENOMIC DNA]</scope>
    <source>
        <strain evidence="3">YJ-61-S</strain>
    </source>
</reference>
<keyword evidence="3" id="KW-1185">Reference proteome</keyword>
<comment type="caution">
    <text evidence="2">The sequence shown here is derived from an EMBL/GenBank/DDBJ whole genome shotgun (WGS) entry which is preliminary data.</text>
</comment>
<feature type="domain" description="AB hydrolase-1" evidence="1">
    <location>
        <begin position="52"/>
        <end position="200"/>
    </location>
</feature>
<name>A0ABV9I0M3_9FLAO</name>
<gene>
    <name evidence="2" type="ORF">ACFO3O_18790</name>
</gene>
<dbReference type="RefSeq" id="WP_379981706.1">
    <property type="nucleotide sequence ID" value="NZ_JBHSFV010000013.1"/>
</dbReference>
<dbReference type="Proteomes" id="UP001596043">
    <property type="component" value="Unassembled WGS sequence"/>
</dbReference>
<evidence type="ECO:0000313" key="2">
    <source>
        <dbReference type="EMBL" id="MFC4635966.1"/>
    </source>
</evidence>
<keyword evidence="2" id="KW-0378">Hydrolase</keyword>
<dbReference type="Gene3D" id="3.40.50.1820">
    <property type="entry name" value="alpha/beta hydrolase"/>
    <property type="match status" value="1"/>
</dbReference>
<dbReference type="GO" id="GO:0016787">
    <property type="term" value="F:hydrolase activity"/>
    <property type="evidence" value="ECO:0007669"/>
    <property type="project" value="UniProtKB-KW"/>
</dbReference>
<evidence type="ECO:0000313" key="3">
    <source>
        <dbReference type="Proteomes" id="UP001596043"/>
    </source>
</evidence>
<evidence type="ECO:0000259" key="1">
    <source>
        <dbReference type="Pfam" id="PF12697"/>
    </source>
</evidence>